<dbReference type="RefSeq" id="WP_379911078.1">
    <property type="nucleotide sequence ID" value="NZ_JBHSWE010000001.1"/>
</dbReference>
<dbReference type="PANTHER" id="PTHR42928">
    <property type="entry name" value="TRICARBOXYLATE-BINDING PROTEIN"/>
    <property type="match status" value="1"/>
</dbReference>
<feature type="chain" id="PRO_5045260519" evidence="2">
    <location>
        <begin position="34"/>
        <end position="336"/>
    </location>
</feature>
<protein>
    <submittedName>
        <fullName evidence="3">Bug family tripartite tricarboxylate transporter substrate binding protein</fullName>
    </submittedName>
</protein>
<keyword evidence="2" id="KW-0732">Signal</keyword>
<name>A0ABW2A5B0_9GAMM</name>
<evidence type="ECO:0000313" key="3">
    <source>
        <dbReference type="EMBL" id="MFC6672653.1"/>
    </source>
</evidence>
<dbReference type="CDD" id="cd07012">
    <property type="entry name" value="PBP2_Bug_TTT"/>
    <property type="match status" value="1"/>
</dbReference>
<gene>
    <name evidence="3" type="ORF">ACFQDL_23200</name>
</gene>
<dbReference type="Gene3D" id="3.40.190.150">
    <property type="entry name" value="Bordetella uptake gene, domain 1"/>
    <property type="match status" value="1"/>
</dbReference>
<dbReference type="Pfam" id="PF03401">
    <property type="entry name" value="TctC"/>
    <property type="match status" value="1"/>
</dbReference>
<dbReference type="PANTHER" id="PTHR42928:SF5">
    <property type="entry name" value="BLR1237 PROTEIN"/>
    <property type="match status" value="1"/>
</dbReference>
<dbReference type="Proteomes" id="UP001596422">
    <property type="component" value="Unassembled WGS sequence"/>
</dbReference>
<dbReference type="InterPro" id="IPR005064">
    <property type="entry name" value="BUG"/>
</dbReference>
<evidence type="ECO:0000256" key="2">
    <source>
        <dbReference type="SAM" id="SignalP"/>
    </source>
</evidence>
<accession>A0ABW2A5B0</accession>
<reference evidence="4" key="1">
    <citation type="journal article" date="2019" name="Int. J. Syst. Evol. Microbiol.">
        <title>The Global Catalogue of Microorganisms (GCM) 10K type strain sequencing project: providing services to taxonomists for standard genome sequencing and annotation.</title>
        <authorList>
            <consortium name="The Broad Institute Genomics Platform"/>
            <consortium name="The Broad Institute Genome Sequencing Center for Infectious Disease"/>
            <person name="Wu L."/>
            <person name="Ma J."/>
        </authorList>
    </citation>
    <scope>NUCLEOTIDE SEQUENCE [LARGE SCALE GENOMIC DNA]</scope>
    <source>
        <strain evidence="4">NBRC 111756</strain>
    </source>
</reference>
<dbReference type="InterPro" id="IPR042100">
    <property type="entry name" value="Bug_dom1"/>
</dbReference>
<dbReference type="Gene3D" id="3.40.190.10">
    <property type="entry name" value="Periplasmic binding protein-like II"/>
    <property type="match status" value="1"/>
</dbReference>
<sequence>MIKNTKSSKNIYKAIKAGLCLSAGLMFSAQAMAEYPKRPISLVIPYGTGGATDISARALAQSLADEVAKPLVLVNRTGAGGATGSASVAHAKGDGYTVLAARVGSHTVSPAMKSNLPYVLSDFKFVGVYEINPIVCATNSDSGIDSMEQLVGKVQSSPGTVSYSSSGVGSFLQLSAVMILDAFGVEKPLETAIHLPMRGGGEAATAVLNGTATFICDNSSTLAGFINNGQMTPLMVTTKERINGIDAPTASELSHPELEKLLGWTGIAGPKDMDMEAVESWEKWLGAATRNPEFVGNMEKLGSVIVNMGPKESEDFINEQYSIFKRLVDKLGMQVN</sequence>
<evidence type="ECO:0000313" key="4">
    <source>
        <dbReference type="Proteomes" id="UP001596422"/>
    </source>
</evidence>
<dbReference type="PIRSF" id="PIRSF017082">
    <property type="entry name" value="YflP"/>
    <property type="match status" value="1"/>
</dbReference>
<evidence type="ECO:0000256" key="1">
    <source>
        <dbReference type="ARBA" id="ARBA00006987"/>
    </source>
</evidence>
<dbReference type="SUPFAM" id="SSF53850">
    <property type="entry name" value="Periplasmic binding protein-like II"/>
    <property type="match status" value="1"/>
</dbReference>
<proteinExistence type="inferred from homology"/>
<feature type="signal peptide" evidence="2">
    <location>
        <begin position="1"/>
        <end position="33"/>
    </location>
</feature>
<dbReference type="EMBL" id="JBHSWE010000001">
    <property type="protein sequence ID" value="MFC6672653.1"/>
    <property type="molecule type" value="Genomic_DNA"/>
</dbReference>
<keyword evidence="4" id="KW-1185">Reference proteome</keyword>
<comment type="caution">
    <text evidence="3">The sequence shown here is derived from an EMBL/GenBank/DDBJ whole genome shotgun (WGS) entry which is preliminary data.</text>
</comment>
<organism evidence="3 4">
    <name type="scientific">Marinobacterium aestuariivivens</name>
    <dbReference type="NCBI Taxonomy" id="1698799"/>
    <lineage>
        <taxon>Bacteria</taxon>
        <taxon>Pseudomonadati</taxon>
        <taxon>Pseudomonadota</taxon>
        <taxon>Gammaproteobacteria</taxon>
        <taxon>Oceanospirillales</taxon>
        <taxon>Oceanospirillaceae</taxon>
        <taxon>Marinobacterium</taxon>
    </lineage>
</organism>
<comment type="similarity">
    <text evidence="1">Belongs to the UPF0065 (bug) family.</text>
</comment>